<dbReference type="STRING" id="406100.SAMN04488052_103259"/>
<dbReference type="InterPro" id="IPR037294">
    <property type="entry name" value="ABC_BtuC-like"/>
</dbReference>
<dbReference type="GO" id="GO:0043190">
    <property type="term" value="C:ATP-binding cassette (ABC) transporter complex"/>
    <property type="evidence" value="ECO:0007669"/>
    <property type="project" value="InterPro"/>
</dbReference>
<organism evidence="8 9">
    <name type="scientific">Aquisalimonas asiatica</name>
    <dbReference type="NCBI Taxonomy" id="406100"/>
    <lineage>
        <taxon>Bacteria</taxon>
        <taxon>Pseudomonadati</taxon>
        <taxon>Pseudomonadota</taxon>
        <taxon>Gammaproteobacteria</taxon>
        <taxon>Chromatiales</taxon>
        <taxon>Ectothiorhodospiraceae</taxon>
        <taxon>Aquisalimonas</taxon>
    </lineage>
</organism>
<dbReference type="EMBL" id="FOEG01000003">
    <property type="protein sequence ID" value="SEO83245.1"/>
    <property type="molecule type" value="Genomic_DNA"/>
</dbReference>
<comment type="similarity">
    <text evidence="2 6">Belongs to the ABC-3 integral membrane protein family.</text>
</comment>
<evidence type="ECO:0000256" key="4">
    <source>
        <dbReference type="ARBA" id="ARBA00022989"/>
    </source>
</evidence>
<keyword evidence="9" id="KW-1185">Reference proteome</keyword>
<keyword evidence="6" id="KW-0813">Transport</keyword>
<accession>A0A1H8SXI9</accession>
<feature type="transmembrane region" description="Helical" evidence="7">
    <location>
        <begin position="98"/>
        <end position="117"/>
    </location>
</feature>
<gene>
    <name evidence="8" type="ORF">SAMN04488052_103259</name>
</gene>
<keyword evidence="3 6" id="KW-0812">Transmembrane</keyword>
<feature type="transmembrane region" description="Helical" evidence="7">
    <location>
        <begin position="59"/>
        <end position="86"/>
    </location>
</feature>
<dbReference type="Gene3D" id="1.10.3470.10">
    <property type="entry name" value="ABC transporter involved in vitamin B12 uptake, BtuC"/>
    <property type="match status" value="1"/>
</dbReference>
<protein>
    <submittedName>
        <fullName evidence="8">Zinc/manganese transport system permease protein</fullName>
    </submittedName>
</protein>
<feature type="transmembrane region" description="Helical" evidence="7">
    <location>
        <begin position="138"/>
        <end position="160"/>
    </location>
</feature>
<evidence type="ECO:0000256" key="3">
    <source>
        <dbReference type="ARBA" id="ARBA00022692"/>
    </source>
</evidence>
<dbReference type="SUPFAM" id="SSF81345">
    <property type="entry name" value="ABC transporter involved in vitamin B12 uptake, BtuC"/>
    <property type="match status" value="1"/>
</dbReference>
<feature type="transmembrane region" description="Helical" evidence="7">
    <location>
        <begin position="255"/>
        <end position="277"/>
    </location>
</feature>
<dbReference type="PANTHER" id="PTHR30477:SF13">
    <property type="entry name" value="IRON TRANSPORT SYSTEM MEMBRANE PROTEIN HI_0360-RELATED"/>
    <property type="match status" value="1"/>
</dbReference>
<keyword evidence="4 7" id="KW-1133">Transmembrane helix</keyword>
<name>A0A1H8SXI9_9GAMM</name>
<proteinExistence type="inferred from homology"/>
<dbReference type="RefSeq" id="WP_091642603.1">
    <property type="nucleotide sequence ID" value="NZ_FOEG01000003.1"/>
</dbReference>
<dbReference type="GO" id="GO:0055085">
    <property type="term" value="P:transmembrane transport"/>
    <property type="evidence" value="ECO:0007669"/>
    <property type="project" value="InterPro"/>
</dbReference>
<reference evidence="8 9" key="1">
    <citation type="submission" date="2016-10" db="EMBL/GenBank/DDBJ databases">
        <authorList>
            <person name="de Groot N.N."/>
        </authorList>
    </citation>
    <scope>NUCLEOTIDE SEQUENCE [LARGE SCALE GENOMIC DNA]</scope>
    <source>
        <strain evidence="8 9">CGMCC 1.6291</strain>
    </source>
</reference>
<dbReference type="Proteomes" id="UP000199657">
    <property type="component" value="Unassembled WGS sequence"/>
</dbReference>
<sequence>MVELLFLPFAEFGFMARALVACMAVGLGAAPIGVLLVLRRMSLVGDAMAHAVLPGVAIGFLLAGFSVAAMTAGGVVAGLLVALLAGGVHRFTGQREDASFAAFYLIAMAVGVLLISVRGSNTDLVHVLFGNLLAVDDAGLLLVASVATATIVAVALFFRGLVTECLDPEYLRACGSPGGLYHGLFLGLVVLNLVAGFHALGTLMAVGLMMLPAAAARYWAGTVAGLMAAAAALALLSAWAGLLLSYHLGAASGPAVVLVAGMGYAISVLFGPHGGLITRLRLRRHLEA</sequence>
<dbReference type="OrthoDB" id="9804300at2"/>
<feature type="transmembrane region" description="Helical" evidence="7">
    <location>
        <begin position="218"/>
        <end position="243"/>
    </location>
</feature>
<evidence type="ECO:0000256" key="7">
    <source>
        <dbReference type="SAM" id="Phobius"/>
    </source>
</evidence>
<comment type="subcellular location">
    <subcellularLocation>
        <location evidence="6">Cell membrane</location>
        <topology evidence="6">Multi-pass membrane protein</topology>
    </subcellularLocation>
    <subcellularLocation>
        <location evidence="1">Membrane</location>
        <topology evidence="1">Multi-pass membrane protein</topology>
    </subcellularLocation>
</comment>
<evidence type="ECO:0000256" key="1">
    <source>
        <dbReference type="ARBA" id="ARBA00004141"/>
    </source>
</evidence>
<feature type="transmembrane region" description="Helical" evidence="7">
    <location>
        <begin position="12"/>
        <end position="38"/>
    </location>
</feature>
<evidence type="ECO:0000313" key="8">
    <source>
        <dbReference type="EMBL" id="SEO83245.1"/>
    </source>
</evidence>
<evidence type="ECO:0000313" key="9">
    <source>
        <dbReference type="Proteomes" id="UP000199657"/>
    </source>
</evidence>
<evidence type="ECO:0000256" key="6">
    <source>
        <dbReference type="RuleBase" id="RU003943"/>
    </source>
</evidence>
<dbReference type="AlphaFoldDB" id="A0A1H8SXI9"/>
<dbReference type="InterPro" id="IPR001626">
    <property type="entry name" value="ABC_TroCD"/>
</dbReference>
<evidence type="ECO:0000256" key="5">
    <source>
        <dbReference type="ARBA" id="ARBA00023136"/>
    </source>
</evidence>
<dbReference type="PANTHER" id="PTHR30477">
    <property type="entry name" value="ABC-TRANSPORTER METAL-BINDING PROTEIN"/>
    <property type="match status" value="1"/>
</dbReference>
<dbReference type="GO" id="GO:0010043">
    <property type="term" value="P:response to zinc ion"/>
    <property type="evidence" value="ECO:0007669"/>
    <property type="project" value="TreeGrafter"/>
</dbReference>
<keyword evidence="5 7" id="KW-0472">Membrane</keyword>
<feature type="transmembrane region" description="Helical" evidence="7">
    <location>
        <begin position="180"/>
        <end position="206"/>
    </location>
</feature>
<dbReference type="Pfam" id="PF00950">
    <property type="entry name" value="ABC-3"/>
    <property type="match status" value="1"/>
</dbReference>
<evidence type="ECO:0000256" key="2">
    <source>
        <dbReference type="ARBA" id="ARBA00008034"/>
    </source>
</evidence>